<dbReference type="PANTHER" id="PTHR39583">
    <property type="entry name" value="TYPE II SECRETION SYSTEM PROTEIN J-RELATED"/>
    <property type="match status" value="1"/>
</dbReference>
<comment type="caution">
    <text evidence="11">The sequence shown here is derived from an EMBL/GenBank/DDBJ whole genome shotgun (WGS) entry which is preliminary data.</text>
</comment>
<dbReference type="InterPro" id="IPR045584">
    <property type="entry name" value="Pilin-like"/>
</dbReference>
<proteinExistence type="inferred from homology"/>
<protein>
    <recommendedName>
        <fullName evidence="3">Type II secretion system protein J</fullName>
    </recommendedName>
</protein>
<comment type="similarity">
    <text evidence="2">Belongs to the GSP J family.</text>
</comment>
<dbReference type="InterPro" id="IPR010055">
    <property type="entry name" value="T2SS_protein-GspJ"/>
</dbReference>
<dbReference type="InterPro" id="IPR012902">
    <property type="entry name" value="N_methyl_site"/>
</dbReference>
<evidence type="ECO:0000256" key="6">
    <source>
        <dbReference type="ARBA" id="ARBA00022519"/>
    </source>
</evidence>
<accession>A0ABX0YCL9</accession>
<dbReference type="Pfam" id="PF07963">
    <property type="entry name" value="N_methyl"/>
    <property type="match status" value="1"/>
</dbReference>
<evidence type="ECO:0000256" key="1">
    <source>
        <dbReference type="ARBA" id="ARBA00004377"/>
    </source>
</evidence>
<dbReference type="PROSITE" id="PS00409">
    <property type="entry name" value="PROKAR_NTER_METHYL"/>
    <property type="match status" value="1"/>
</dbReference>
<comment type="subcellular location">
    <subcellularLocation>
        <location evidence="1">Cell inner membrane</location>
        <topology evidence="1">Single-pass membrane protein</topology>
    </subcellularLocation>
</comment>
<dbReference type="PANTHER" id="PTHR39583:SF2">
    <property type="entry name" value="TYPE II SECRETION SYSTEM PROTEIN J"/>
    <property type="match status" value="1"/>
</dbReference>
<keyword evidence="6" id="KW-0997">Cell inner membrane</keyword>
<evidence type="ECO:0000256" key="10">
    <source>
        <dbReference type="SAM" id="Phobius"/>
    </source>
</evidence>
<evidence type="ECO:0000313" key="11">
    <source>
        <dbReference type="EMBL" id="NJP00647.1"/>
    </source>
</evidence>
<dbReference type="SUPFAM" id="SSF54523">
    <property type="entry name" value="Pili subunits"/>
    <property type="match status" value="1"/>
</dbReference>
<dbReference type="Proteomes" id="UP000746535">
    <property type="component" value="Unassembled WGS sequence"/>
</dbReference>
<sequence length="179" mass="20194">MRHESRGFTLVELLIAVALFGVLGIACARLFELATRAEQRITQRGQALRELQRTLAAIDHDSLHASAWYTPLYLDSRQLTLGSAGWRNPLDLPRSEMQVVSYRVSDGTLWRHARGDNGAVTQRPLLHGLMAAQWHVLDASHAWQKACLPPCQAQAVRLTLKHALFGTVTRVFPWPERRL</sequence>
<evidence type="ECO:0000256" key="5">
    <source>
        <dbReference type="ARBA" id="ARBA00022481"/>
    </source>
</evidence>
<keyword evidence="7 10" id="KW-0812">Transmembrane</keyword>
<keyword evidence="5" id="KW-0488">Methylation</keyword>
<dbReference type="InterPro" id="IPR051621">
    <property type="entry name" value="T2SS_protein_J"/>
</dbReference>
<dbReference type="RefSeq" id="WP_168083508.1">
    <property type="nucleotide sequence ID" value="NZ_JAAVJI010000003.1"/>
</dbReference>
<evidence type="ECO:0000313" key="12">
    <source>
        <dbReference type="Proteomes" id="UP000746535"/>
    </source>
</evidence>
<dbReference type="EMBL" id="JAAVJI010000003">
    <property type="protein sequence ID" value="NJP00647.1"/>
    <property type="molecule type" value="Genomic_DNA"/>
</dbReference>
<organism evidence="11 12">
    <name type="scientific">Pseudomonas quercus</name>
    <dbReference type="NCBI Taxonomy" id="2722792"/>
    <lineage>
        <taxon>Bacteria</taxon>
        <taxon>Pseudomonadati</taxon>
        <taxon>Pseudomonadota</taxon>
        <taxon>Gammaproteobacteria</taxon>
        <taxon>Pseudomonadales</taxon>
        <taxon>Pseudomonadaceae</taxon>
        <taxon>Pseudomonas</taxon>
    </lineage>
</organism>
<evidence type="ECO:0000256" key="2">
    <source>
        <dbReference type="ARBA" id="ARBA00011084"/>
    </source>
</evidence>
<evidence type="ECO:0000256" key="9">
    <source>
        <dbReference type="ARBA" id="ARBA00023136"/>
    </source>
</evidence>
<feature type="transmembrane region" description="Helical" evidence="10">
    <location>
        <begin position="7"/>
        <end position="31"/>
    </location>
</feature>
<keyword evidence="12" id="KW-1185">Reference proteome</keyword>
<dbReference type="Gene3D" id="3.10.610.10">
    <property type="entry name" value="GSPII I/J protein-like"/>
    <property type="match status" value="1"/>
</dbReference>
<dbReference type="Pfam" id="PF11612">
    <property type="entry name" value="T2SSJ"/>
    <property type="match status" value="1"/>
</dbReference>
<name>A0ABX0YCL9_9PSED</name>
<dbReference type="PROSITE" id="PS51257">
    <property type="entry name" value="PROKAR_LIPOPROTEIN"/>
    <property type="match status" value="1"/>
</dbReference>
<reference evidence="11 12" key="1">
    <citation type="submission" date="2020-03" db="EMBL/GenBank/DDBJ databases">
        <authorList>
            <person name="Wang L."/>
            <person name="He N."/>
            <person name="Li Y."/>
            <person name="Fang Y."/>
            <person name="Zhang F."/>
        </authorList>
    </citation>
    <scope>NUCLEOTIDE SEQUENCE [LARGE SCALE GENOMIC DNA]</scope>
    <source>
        <strain evidence="12">hsmgli-8</strain>
    </source>
</reference>
<evidence type="ECO:0000256" key="7">
    <source>
        <dbReference type="ARBA" id="ARBA00022692"/>
    </source>
</evidence>
<keyword evidence="9 10" id="KW-0472">Membrane</keyword>
<evidence type="ECO:0000256" key="8">
    <source>
        <dbReference type="ARBA" id="ARBA00022989"/>
    </source>
</evidence>
<dbReference type="NCBIfam" id="TIGR02532">
    <property type="entry name" value="IV_pilin_GFxxxE"/>
    <property type="match status" value="1"/>
</dbReference>
<keyword evidence="8 10" id="KW-1133">Transmembrane helix</keyword>
<gene>
    <name evidence="11" type="ORF">HBH25_07210</name>
</gene>
<evidence type="ECO:0000256" key="3">
    <source>
        <dbReference type="ARBA" id="ARBA00021539"/>
    </source>
</evidence>
<evidence type="ECO:0000256" key="4">
    <source>
        <dbReference type="ARBA" id="ARBA00022475"/>
    </source>
</evidence>
<keyword evidence="4" id="KW-1003">Cell membrane</keyword>